<protein>
    <submittedName>
        <fullName evidence="2">Uncharacterized protein</fullName>
    </submittedName>
</protein>
<comment type="caution">
    <text evidence="2">The sequence shown here is derived from an EMBL/GenBank/DDBJ whole genome shotgun (WGS) entry which is preliminary data.</text>
</comment>
<keyword evidence="1" id="KW-0812">Transmembrane</keyword>
<feature type="transmembrane region" description="Helical" evidence="1">
    <location>
        <begin position="77"/>
        <end position="94"/>
    </location>
</feature>
<evidence type="ECO:0000313" key="3">
    <source>
        <dbReference type="Proteomes" id="UP000635245"/>
    </source>
</evidence>
<accession>A0A934V9D1</accession>
<keyword evidence="1" id="KW-0472">Membrane</keyword>
<reference evidence="2" key="1">
    <citation type="submission" date="2020-12" db="EMBL/GenBank/DDBJ databases">
        <title>Prauserella sp. ASG 168, a novel actinomycete isolated from cave rock.</title>
        <authorList>
            <person name="Suriyachadkun C."/>
        </authorList>
    </citation>
    <scope>NUCLEOTIDE SEQUENCE</scope>
    <source>
        <strain evidence="2">ASG 168</strain>
    </source>
</reference>
<feature type="transmembrane region" description="Helical" evidence="1">
    <location>
        <begin position="255"/>
        <end position="279"/>
    </location>
</feature>
<organism evidence="2 3">
    <name type="scientific">Prauserella cavernicola</name>
    <dbReference type="NCBI Taxonomy" id="2800127"/>
    <lineage>
        <taxon>Bacteria</taxon>
        <taxon>Bacillati</taxon>
        <taxon>Actinomycetota</taxon>
        <taxon>Actinomycetes</taxon>
        <taxon>Pseudonocardiales</taxon>
        <taxon>Pseudonocardiaceae</taxon>
        <taxon>Prauserella</taxon>
    </lineage>
</organism>
<feature type="transmembrane region" description="Helical" evidence="1">
    <location>
        <begin position="220"/>
        <end position="243"/>
    </location>
</feature>
<gene>
    <name evidence="2" type="ORF">JHE00_33220</name>
</gene>
<evidence type="ECO:0000256" key="1">
    <source>
        <dbReference type="SAM" id="Phobius"/>
    </source>
</evidence>
<feature type="transmembrane region" description="Helical" evidence="1">
    <location>
        <begin position="30"/>
        <end position="57"/>
    </location>
</feature>
<keyword evidence="1" id="KW-1133">Transmembrane helix</keyword>
<keyword evidence="3" id="KW-1185">Reference proteome</keyword>
<dbReference type="Proteomes" id="UP000635245">
    <property type="component" value="Unassembled WGS sequence"/>
</dbReference>
<proteinExistence type="predicted"/>
<evidence type="ECO:0000313" key="2">
    <source>
        <dbReference type="EMBL" id="MBK1789220.1"/>
    </source>
</evidence>
<sequence>MRKSSPGNLIGHKILGEDGRLEGGKGGPTVFWWITFALCVVFFVATLLPGAVTLVSWHTERQQAQVSDGLLGVINNPHVFAWTGMLLMCAMVILEQIRRGPITTTANRPGKPAPTGTFQSQVRLLPTPLHLAWFVGLAALSVALLGLPLTVEWDFDIFFVWYLWAAIMVPVNGAVLGSLIKKICYARWYRRQLAASPDGQVVRTKQEFWRWFSYRWRFDLWLCGAASLLIVLGAGLAAALAYIPADDFGDADDILAARGITIVLLSIGVPAMTFGLWACTQYWRSGEEIGSAESVT</sequence>
<name>A0A934V9D1_9PSEU</name>
<dbReference type="EMBL" id="JAENJH010000015">
    <property type="protein sequence ID" value="MBK1789220.1"/>
    <property type="molecule type" value="Genomic_DNA"/>
</dbReference>
<feature type="transmembrane region" description="Helical" evidence="1">
    <location>
        <begin position="157"/>
        <end position="180"/>
    </location>
</feature>
<dbReference type="AlphaFoldDB" id="A0A934V9D1"/>
<feature type="transmembrane region" description="Helical" evidence="1">
    <location>
        <begin position="131"/>
        <end position="151"/>
    </location>
</feature>
<dbReference type="RefSeq" id="WP_200325951.1">
    <property type="nucleotide sequence ID" value="NZ_JAENJH010000015.1"/>
</dbReference>